<gene>
    <name evidence="1" type="ORF">GV832_00410</name>
</gene>
<dbReference type="RefSeq" id="WP_168772840.1">
    <property type="nucleotide sequence ID" value="NZ_JAABNR010000001.1"/>
</dbReference>
<dbReference type="EMBL" id="JAABNR010000001">
    <property type="protein sequence ID" value="NBZ86030.1"/>
    <property type="molecule type" value="Genomic_DNA"/>
</dbReference>
<evidence type="ECO:0000313" key="2">
    <source>
        <dbReference type="Proteomes" id="UP001193501"/>
    </source>
</evidence>
<dbReference type="Proteomes" id="UP001193501">
    <property type="component" value="Unassembled WGS sequence"/>
</dbReference>
<comment type="caution">
    <text evidence="1">The sequence shown here is derived from an EMBL/GenBank/DDBJ whole genome shotgun (WGS) entry which is preliminary data.</text>
</comment>
<name>A0AAE5BR16_9RHOB</name>
<keyword evidence="2" id="KW-1185">Reference proteome</keyword>
<dbReference type="AlphaFoldDB" id="A0AAE5BR16"/>
<reference evidence="1" key="1">
    <citation type="submission" date="2020-01" db="EMBL/GenBank/DDBJ databases">
        <authorList>
            <person name="Chen W.-M."/>
        </authorList>
    </citation>
    <scope>NUCLEOTIDE SEQUENCE</scope>
    <source>
        <strain evidence="1">CYK-10</strain>
    </source>
</reference>
<organism evidence="1 2">
    <name type="scientific">Stagnihabitans tardus</name>
    <dbReference type="NCBI Taxonomy" id="2699202"/>
    <lineage>
        <taxon>Bacteria</taxon>
        <taxon>Pseudomonadati</taxon>
        <taxon>Pseudomonadota</taxon>
        <taxon>Alphaproteobacteria</taxon>
        <taxon>Rhodobacterales</taxon>
        <taxon>Paracoccaceae</taxon>
        <taxon>Stagnihabitans</taxon>
    </lineage>
</organism>
<sequence>MAEVTELTDQIAALETTLTGTVGMVSTFEAELSKMQESLVFTGREVSTLASGFSNGLTRAFGDVVFGGSRLDDALRGLARSMTQTVFNTALKPVSNAVGGFLAGGLNSLLGGAFANGGAFSSGRVMPFAQGGIVSSPTAFGMRGGTGLMGEAGPEAIMPLTRGADGKLGVRAQGGGGGVTVVMNISTPDVAGFQRSQSQIAAQAMQALSRGNRNR</sequence>
<evidence type="ECO:0000313" key="1">
    <source>
        <dbReference type="EMBL" id="NBZ86030.1"/>
    </source>
</evidence>
<protein>
    <submittedName>
        <fullName evidence="1">Phage tail tape measure protein</fullName>
    </submittedName>
</protein>
<proteinExistence type="predicted"/>
<accession>A0AAE5BR16</accession>